<sequence>MALLEHELAQARFRYNLVLVAILVAAERERQRARRRERRWWVREWLLRRPLFGQYETLMKELEAEHAADFKAFLRMEPQMYYELLNRVGPRFTKSTTCLLTTLGMRPSTVTKTVMACMTLHNLMRTRYPNIQNADLDREDEQGQVIAGAWRDQAVLEDVQAAGNGPRLTGPGKKLRAYLKNYFCSPATFGSVLQLEKSAIFCIWSWVISSIGTPTARRDADADEDLDLDLDLDEHVGLDCDDFDAWDARDAMDSASDISDCSPSVPLAPPSSSCIFFRGDFLVFTASVFCFFWPFPLLLAGCCLFLPQFFSSPSLSLTNFGILFIKSVKSESCGYNLLNAVHRQERTVYILVEISSRVTTEFWSSSGRASAGVPYIGQPPMHGTLADTRPCTGRRVFRCGYDGAAMRELGESPVKFSSEVKNSPSCHRCGFKQQTPRMSGRCPAELPNFDSNPNMSRKPVHSKI</sequence>
<reference evidence="2" key="1">
    <citation type="submission" date="2022-11" db="EMBL/GenBank/DDBJ databases">
        <title>Centuries of genome instability and evolution in soft-shell clam transmissible cancer (bioRxiv).</title>
        <authorList>
            <person name="Hart S.F.M."/>
            <person name="Yonemitsu M.A."/>
            <person name="Giersch R.M."/>
            <person name="Beal B.F."/>
            <person name="Arriagada G."/>
            <person name="Davis B.W."/>
            <person name="Ostrander E.A."/>
            <person name="Goff S.P."/>
            <person name="Metzger M.J."/>
        </authorList>
    </citation>
    <scope>NUCLEOTIDE SEQUENCE</scope>
    <source>
        <strain evidence="2">MELC-2E11</strain>
        <tissue evidence="2">Siphon/mantle</tissue>
    </source>
</reference>
<gene>
    <name evidence="2" type="ORF">MAR_026948</name>
</gene>
<protein>
    <recommendedName>
        <fullName evidence="4">Nuclease HARBI1</fullName>
    </recommendedName>
</protein>
<evidence type="ECO:0000313" key="3">
    <source>
        <dbReference type="Proteomes" id="UP001164746"/>
    </source>
</evidence>
<keyword evidence="3" id="KW-1185">Reference proteome</keyword>
<feature type="region of interest" description="Disordered" evidence="1">
    <location>
        <begin position="432"/>
        <end position="464"/>
    </location>
</feature>
<organism evidence="2 3">
    <name type="scientific">Mya arenaria</name>
    <name type="common">Soft-shell clam</name>
    <dbReference type="NCBI Taxonomy" id="6604"/>
    <lineage>
        <taxon>Eukaryota</taxon>
        <taxon>Metazoa</taxon>
        <taxon>Spiralia</taxon>
        <taxon>Lophotrochozoa</taxon>
        <taxon>Mollusca</taxon>
        <taxon>Bivalvia</taxon>
        <taxon>Autobranchia</taxon>
        <taxon>Heteroconchia</taxon>
        <taxon>Euheterodonta</taxon>
        <taxon>Imparidentia</taxon>
        <taxon>Neoheterodontei</taxon>
        <taxon>Myida</taxon>
        <taxon>Myoidea</taxon>
        <taxon>Myidae</taxon>
        <taxon>Mya</taxon>
    </lineage>
</organism>
<name>A0ABY7ES28_MYAAR</name>
<dbReference type="Proteomes" id="UP001164746">
    <property type="component" value="Chromosome 8"/>
</dbReference>
<accession>A0ABY7ES28</accession>
<evidence type="ECO:0000256" key="1">
    <source>
        <dbReference type="SAM" id="MobiDB-lite"/>
    </source>
</evidence>
<evidence type="ECO:0000313" key="2">
    <source>
        <dbReference type="EMBL" id="WAR12768.1"/>
    </source>
</evidence>
<evidence type="ECO:0008006" key="4">
    <source>
        <dbReference type="Google" id="ProtNLM"/>
    </source>
</evidence>
<dbReference type="EMBL" id="CP111019">
    <property type="protein sequence ID" value="WAR12768.1"/>
    <property type="molecule type" value="Genomic_DNA"/>
</dbReference>
<proteinExistence type="predicted"/>